<keyword evidence="1" id="KW-0175">Coiled coil</keyword>
<evidence type="ECO:0000313" key="2">
    <source>
        <dbReference type="EMBL" id="CAI0397301.1"/>
    </source>
</evidence>
<reference evidence="2" key="1">
    <citation type="submission" date="2022-08" db="EMBL/GenBank/DDBJ databases">
        <authorList>
            <person name="Gutierrez-Valencia J."/>
        </authorList>
    </citation>
    <scope>NUCLEOTIDE SEQUENCE</scope>
</reference>
<keyword evidence="3" id="KW-1185">Reference proteome</keyword>
<accession>A0AAV0IIL0</accession>
<dbReference type="AlphaFoldDB" id="A0AAV0IIL0"/>
<protein>
    <submittedName>
        <fullName evidence="2">Uncharacterized protein</fullName>
    </submittedName>
</protein>
<feature type="coiled-coil region" evidence="1">
    <location>
        <begin position="67"/>
        <end position="104"/>
    </location>
</feature>
<organism evidence="2 3">
    <name type="scientific">Linum tenue</name>
    <dbReference type="NCBI Taxonomy" id="586396"/>
    <lineage>
        <taxon>Eukaryota</taxon>
        <taxon>Viridiplantae</taxon>
        <taxon>Streptophyta</taxon>
        <taxon>Embryophyta</taxon>
        <taxon>Tracheophyta</taxon>
        <taxon>Spermatophyta</taxon>
        <taxon>Magnoliopsida</taxon>
        <taxon>eudicotyledons</taxon>
        <taxon>Gunneridae</taxon>
        <taxon>Pentapetalae</taxon>
        <taxon>rosids</taxon>
        <taxon>fabids</taxon>
        <taxon>Malpighiales</taxon>
        <taxon>Linaceae</taxon>
        <taxon>Linum</taxon>
    </lineage>
</organism>
<name>A0AAV0IIL0_9ROSI</name>
<evidence type="ECO:0000256" key="1">
    <source>
        <dbReference type="SAM" id="Coils"/>
    </source>
</evidence>
<comment type="caution">
    <text evidence="2">The sequence shown here is derived from an EMBL/GenBank/DDBJ whole genome shotgun (WGS) entry which is preliminary data.</text>
</comment>
<dbReference type="EMBL" id="CAMGYJ010000004">
    <property type="protein sequence ID" value="CAI0397301.1"/>
    <property type="molecule type" value="Genomic_DNA"/>
</dbReference>
<dbReference type="Proteomes" id="UP001154282">
    <property type="component" value="Unassembled WGS sequence"/>
</dbReference>
<sequence>MITDHAEQRNVVDTFEIIQQRLQAKFQEYGAKCRDVQAMYDEVSAKLVGLGFQKELSECDREDKERAGRLNDELQRISLEIGALRAKEAESDAIRREFEELMKLREAAILSRVEDASISNDLSHLAI</sequence>
<gene>
    <name evidence="2" type="ORF">LITE_LOCUS9495</name>
</gene>
<evidence type="ECO:0000313" key="3">
    <source>
        <dbReference type="Proteomes" id="UP001154282"/>
    </source>
</evidence>
<proteinExistence type="predicted"/>